<dbReference type="RefSeq" id="WP_125418634.1">
    <property type="nucleotide sequence ID" value="NZ_RWIT01000002.1"/>
</dbReference>
<accession>A0A3R9VAB9</accession>
<dbReference type="Proteomes" id="UP000273500">
    <property type="component" value="Unassembled WGS sequence"/>
</dbReference>
<sequence length="194" mass="21454">MKRLLIAICMLLAGCQEGTKPPVAVAPVVKPSQNPSKKYPKYLPDTAAILANQNLIKLLAAVMRDTLVEYRKASAIPPVISAFLHQNDSLYNEPFAMADYGHRYNAGCTPEKGLPGRQLRYLGVGQRTCLLAYNVGGVGVFTRVLLFEVRHDSILDYWTGILGNQATNKLGIVTQLLNSKDAPWRHYSGQRLML</sequence>
<dbReference type="EMBL" id="RWIT01000002">
    <property type="protein sequence ID" value="RSK50004.1"/>
    <property type="molecule type" value="Genomic_DNA"/>
</dbReference>
<dbReference type="OrthoDB" id="879642at2"/>
<evidence type="ECO:0000313" key="1">
    <source>
        <dbReference type="EMBL" id="RSK50004.1"/>
    </source>
</evidence>
<dbReference type="AlphaFoldDB" id="A0A3R9VAB9"/>
<gene>
    <name evidence="1" type="ORF">EI291_04965</name>
</gene>
<comment type="caution">
    <text evidence="1">The sequence shown here is derived from an EMBL/GenBank/DDBJ whole genome shotgun (WGS) entry which is preliminary data.</text>
</comment>
<proteinExistence type="predicted"/>
<dbReference type="PROSITE" id="PS51257">
    <property type="entry name" value="PROKAR_LIPOPROTEIN"/>
    <property type="match status" value="1"/>
</dbReference>
<name>A0A3R9VAB9_9BACT</name>
<protein>
    <submittedName>
        <fullName evidence="1">Uncharacterized protein</fullName>
    </submittedName>
</protein>
<reference evidence="1 2" key="1">
    <citation type="submission" date="2018-12" db="EMBL/GenBank/DDBJ databases">
        <authorList>
            <person name="Feng G."/>
            <person name="Zhu H."/>
        </authorList>
    </citation>
    <scope>NUCLEOTIDE SEQUENCE [LARGE SCALE GENOMIC DNA]</scope>
    <source>
        <strain evidence="1 2">KCTC 12533</strain>
    </source>
</reference>
<organism evidence="1 2">
    <name type="scientific">Hymenobacter rigui</name>
    <dbReference type="NCBI Taxonomy" id="334424"/>
    <lineage>
        <taxon>Bacteria</taxon>
        <taxon>Pseudomonadati</taxon>
        <taxon>Bacteroidota</taxon>
        <taxon>Cytophagia</taxon>
        <taxon>Cytophagales</taxon>
        <taxon>Hymenobacteraceae</taxon>
        <taxon>Hymenobacter</taxon>
    </lineage>
</organism>
<keyword evidence="2" id="KW-1185">Reference proteome</keyword>
<evidence type="ECO:0000313" key="2">
    <source>
        <dbReference type="Proteomes" id="UP000273500"/>
    </source>
</evidence>